<accession>A0A6A2ZLP2</accession>
<dbReference type="PANTHER" id="PTHR31680:SF12">
    <property type="entry name" value="OS11G0587300 PROTEIN"/>
    <property type="match status" value="1"/>
</dbReference>
<feature type="compositionally biased region" description="Polar residues" evidence="1">
    <location>
        <begin position="99"/>
        <end position="110"/>
    </location>
</feature>
<evidence type="ECO:0000256" key="1">
    <source>
        <dbReference type="SAM" id="MobiDB-lite"/>
    </source>
</evidence>
<dbReference type="InterPro" id="IPR033334">
    <property type="entry name" value="LNG1/2"/>
</dbReference>
<protein>
    <submittedName>
        <fullName evidence="3">CRC domain-containing protein TSO1-like</fullName>
    </submittedName>
</protein>
<dbReference type="EMBL" id="VEPZ02001140">
    <property type="protein sequence ID" value="KAE8692062.1"/>
    <property type="molecule type" value="Genomic_DNA"/>
</dbReference>
<evidence type="ECO:0000313" key="4">
    <source>
        <dbReference type="Proteomes" id="UP000436088"/>
    </source>
</evidence>
<feature type="domain" description="DUF3741" evidence="2">
    <location>
        <begin position="174"/>
        <end position="199"/>
    </location>
</feature>
<dbReference type="Proteomes" id="UP000436088">
    <property type="component" value="Unassembled WGS sequence"/>
</dbReference>
<evidence type="ECO:0000313" key="3">
    <source>
        <dbReference type="EMBL" id="KAE8692062.1"/>
    </source>
</evidence>
<evidence type="ECO:0000259" key="2">
    <source>
        <dbReference type="Pfam" id="PF14383"/>
    </source>
</evidence>
<dbReference type="PANTHER" id="PTHR31680">
    <property type="entry name" value="LONGIFOLIA PROTEIN"/>
    <property type="match status" value="1"/>
</dbReference>
<dbReference type="GO" id="GO:0051513">
    <property type="term" value="P:regulation of monopolar cell growth"/>
    <property type="evidence" value="ECO:0007669"/>
    <property type="project" value="InterPro"/>
</dbReference>
<feature type="compositionally biased region" description="Basic and acidic residues" evidence="1">
    <location>
        <begin position="60"/>
        <end position="78"/>
    </location>
</feature>
<proteinExistence type="predicted"/>
<gene>
    <name evidence="3" type="ORF">F3Y22_tig00110860pilonHSYRG00019</name>
</gene>
<comment type="caution">
    <text evidence="3">The sequence shown here is derived from an EMBL/GenBank/DDBJ whole genome shotgun (WGS) entry which is preliminary data.</text>
</comment>
<feature type="compositionally biased region" description="Basic and acidic residues" evidence="1">
    <location>
        <begin position="87"/>
        <end position="98"/>
    </location>
</feature>
<name>A0A6A2ZLP2_HIBSY</name>
<reference evidence="3" key="1">
    <citation type="submission" date="2019-09" db="EMBL/GenBank/DDBJ databases">
        <title>Draft genome information of white flower Hibiscus syriacus.</title>
        <authorList>
            <person name="Kim Y.-M."/>
        </authorList>
    </citation>
    <scope>NUCLEOTIDE SEQUENCE [LARGE SCALE GENOMIC DNA]</scope>
    <source>
        <strain evidence="3">YM2019G1</strain>
    </source>
</reference>
<dbReference type="InterPro" id="IPR032795">
    <property type="entry name" value="DUF3741-assoc"/>
</dbReference>
<feature type="region of interest" description="Disordered" evidence="1">
    <location>
        <begin position="41"/>
        <end position="111"/>
    </location>
</feature>
<dbReference type="Pfam" id="PF14383">
    <property type="entry name" value="VARLMGL"/>
    <property type="match status" value="1"/>
</dbReference>
<keyword evidence="4" id="KW-1185">Reference proteome</keyword>
<dbReference type="AlphaFoldDB" id="A0A6A2ZLP2"/>
<sequence length="371" mass="41776">MMMGNILPEQNLEKQIGKQMGCMAGFLQIFDRHQILSGKRLYSTKRLPPTSTPPSETTTEEEKAVGSPAKSRELDKQPQVRVAASPDRSKQSPVRERTTPTGNQSKSSLPLTIFECKEGSARSPWKFKEAPRLSLDSRAVVDAKGSLKPREIRTNASIFSTNRCESNRVEYEADDNYKQLRSPSVIARLMGLEPFPDSNTEPNRKLELRRCASEARGVLSNVVRENGAKQDRFNLNRSESLSNARAEPVQAPVRGMDREKCFYDSADFFPERKQTTSIYGGIEKRLKMSGIDEPSKDLETLKQILEACSSKAFYTLRNLESKRITGTLFINMNNLQLSLSNREDNRLQPSEELAKIRLLQVIGQDQDLAGT</sequence>
<organism evidence="3 4">
    <name type="scientific">Hibiscus syriacus</name>
    <name type="common">Rose of Sharon</name>
    <dbReference type="NCBI Taxonomy" id="106335"/>
    <lineage>
        <taxon>Eukaryota</taxon>
        <taxon>Viridiplantae</taxon>
        <taxon>Streptophyta</taxon>
        <taxon>Embryophyta</taxon>
        <taxon>Tracheophyta</taxon>
        <taxon>Spermatophyta</taxon>
        <taxon>Magnoliopsida</taxon>
        <taxon>eudicotyledons</taxon>
        <taxon>Gunneridae</taxon>
        <taxon>Pentapetalae</taxon>
        <taxon>rosids</taxon>
        <taxon>malvids</taxon>
        <taxon>Malvales</taxon>
        <taxon>Malvaceae</taxon>
        <taxon>Malvoideae</taxon>
        <taxon>Hibiscus</taxon>
    </lineage>
</organism>